<keyword evidence="2" id="KW-1185">Reference proteome</keyword>
<dbReference type="RefSeq" id="WP_272743453.1">
    <property type="nucleotide sequence ID" value="NZ_JAQQKV010000001.1"/>
</dbReference>
<dbReference type="EMBL" id="JAQQKV010000001">
    <property type="protein sequence ID" value="MDC7675141.1"/>
    <property type="molecule type" value="Genomic_DNA"/>
</dbReference>
<gene>
    <name evidence="1" type="ORF">PQU98_03305</name>
</gene>
<sequence>MANWELRVERIGVQRATATKSRTYGKYDVCIDGVVVPGLSGYMCERLGPGDNSKPGNGKRIQAGSYPLWTQFGKYRSTGYANGTLSGENPMPAIALAATGKRSAILIHPAHPPKLYLSSVGCLNPTSAIGPDDPINFFDSRDRVIAMLDSLRQHAPEAFRHEVMSRIGTAKIQIIGEPMAEILPSEEAIVASSLAEAETPSLPISKSSAIKCAQWLMQNFGDQIKAATTNKAYGAKHLCAIVCQETAYKWVPWIGRHSVQTIVERAVYDASGDFPDTSRSAFPVNTNAFRVRYGDAFTNELIEEANKTRRMQGYGDKAWVYKGYGLFQYDLQHIQTDEKFFRNKEWRSFDTCLRKATMVLDKKLIAQKGVLWEAIRAYNGSGPRARAYRDNVKVFTEYCGTVTG</sequence>
<proteinExistence type="predicted"/>
<dbReference type="Proteomes" id="UP001218579">
    <property type="component" value="Unassembled WGS sequence"/>
</dbReference>
<name>A0ABT5HFY8_9CAUL</name>
<evidence type="ECO:0000313" key="2">
    <source>
        <dbReference type="Proteomes" id="UP001218579"/>
    </source>
</evidence>
<organism evidence="1 2">
    <name type="scientific">Asticcacaulis machinosus</name>
    <dbReference type="NCBI Taxonomy" id="2984211"/>
    <lineage>
        <taxon>Bacteria</taxon>
        <taxon>Pseudomonadati</taxon>
        <taxon>Pseudomonadota</taxon>
        <taxon>Alphaproteobacteria</taxon>
        <taxon>Caulobacterales</taxon>
        <taxon>Caulobacteraceae</taxon>
        <taxon>Asticcacaulis</taxon>
    </lineage>
</organism>
<comment type="caution">
    <text evidence="1">The sequence shown here is derived from an EMBL/GenBank/DDBJ whole genome shotgun (WGS) entry which is preliminary data.</text>
</comment>
<evidence type="ECO:0008006" key="3">
    <source>
        <dbReference type="Google" id="ProtNLM"/>
    </source>
</evidence>
<evidence type="ECO:0000313" key="1">
    <source>
        <dbReference type="EMBL" id="MDC7675141.1"/>
    </source>
</evidence>
<accession>A0ABT5HFY8</accession>
<reference evidence="1 2" key="1">
    <citation type="submission" date="2023-01" db="EMBL/GenBank/DDBJ databases">
        <title>Novel species of the genus Asticcacaulis isolated from rivers.</title>
        <authorList>
            <person name="Lu H."/>
        </authorList>
    </citation>
    <scope>NUCLEOTIDE SEQUENCE [LARGE SCALE GENOMIC DNA]</scope>
    <source>
        <strain evidence="1 2">LKC15W</strain>
    </source>
</reference>
<protein>
    <recommendedName>
        <fullName evidence="3">Transglycosylase SLT domain-containing protein</fullName>
    </recommendedName>
</protein>